<dbReference type="Pfam" id="PF00098">
    <property type="entry name" value="zf-CCHC"/>
    <property type="match status" value="1"/>
</dbReference>
<dbReference type="InterPro" id="IPR013103">
    <property type="entry name" value="RVT_2"/>
</dbReference>
<sequence length="1075" mass="121812">MDGGGGHTHARARYLVEKKASCGVTVSMAPSNSYDDAMKPEKFNGNHFERWQTRIMYWLTALDLFSVITDQEPQPGEFFPRAVPYADFYQTRNFNCVGRILSMLSDKFYDIYMHHTSARVLRETLEKKYSVPDAGKDLYLVEKYHDFKMTNGKSVVEQTQELQLLVGELNHSKIALPDKFQVGMVIAKLPPSWRDFATALKHRMEEMTMDDLVASLDVEEKARAKDAPLVNEDDNSRVNLTDTHQRRNKKNPKENNSGMKPRGKIDKGNGKKNGKGPMSCFECGKPGHFARNCRYKKRNEKVQKDKSDDQTDAKVNMVIDEAKVARCVSNMSQKFDKCQPVDWWVDTGATIHEQQGGRSVIGLESKSRVLGSGRVDLKLSSRKVLTLHNVLFVPAAKANLISMNGILTKGGRRYFITFIDDCSKYCYVYLLRTKDEAFEHFKIFKAEAENQLDLKIKILRSDRGGEYLSIEFSKFHQEHGIIHETTPPYSPQSNGVAERKNRTLTNLVNAMLSNSGLPNYMWGEALYTACFVLNRVPAKGTEVTPYELWKGRKPNLNFLKVWGCLAKVNIPVVKKRKLGPKTVDCVFIGYAQNSLAYRFLVVKSETTEVRENTVMESRDTTFFEDTFPLKVKSPSSEPISVEPRISISSDDSLNLRRSKRSRTEKTFGDDFIIYLVDDVPSTLSEAFASAEAAYWKEAVQSEMDSILSNGTWEITHLPQGYRAIGYRAIGCKKLKPDGTIDKFKARLVAKGYTQRQGEDYFDTFSPVAHMPTIRALVALAAAYGYKIHQMDVKTAFLNGELEEEIYMQQPDGFVIPGQEDKVCKLEKSLYGLKQAPMQWHEKFDKTLISAGFTVNDADKCVYSRFDGDIGVILCLYVDDILILGTNLNIISEIKSYLSNKFDMKDLGEAKVILNIKIQKKDKGFELNQSHYVEKLLHRFGHFNSKSTATPYDPCLKLHKNQGQGLDQVKFAQIIGSLMYLANTTRPNISYAVSRLSRYSSKPDSNHWHALERVLRYLKGTMNQGLFYSGFPAVLEGYSDANWITDSDEMKSTSGFVFTLGGAAISWKSAKQTILT</sequence>
<feature type="domain" description="CCHC-type" evidence="5">
    <location>
        <begin position="280"/>
        <end position="294"/>
    </location>
</feature>
<dbReference type="PANTHER" id="PTHR42648">
    <property type="entry name" value="TRANSPOSASE, PUTATIVE-RELATED"/>
    <property type="match status" value="1"/>
</dbReference>
<dbReference type="GO" id="GO:0015074">
    <property type="term" value="P:DNA integration"/>
    <property type="evidence" value="ECO:0007669"/>
    <property type="project" value="InterPro"/>
</dbReference>
<dbReference type="Pfam" id="PF25597">
    <property type="entry name" value="SH3_retrovirus"/>
    <property type="match status" value="1"/>
</dbReference>
<dbReference type="EMBL" id="DP000009">
    <property type="protein sequence ID" value="ABF95851.1"/>
    <property type="molecule type" value="Genomic_DNA"/>
</dbReference>
<dbReference type="Gene3D" id="4.10.60.10">
    <property type="entry name" value="Zinc finger, CCHC-type"/>
    <property type="match status" value="1"/>
</dbReference>
<gene>
    <name evidence="7" type="ordered locus">LOC_Os03g22100</name>
</gene>
<dbReference type="InterPro" id="IPR039537">
    <property type="entry name" value="Retrotran_Ty1/copia-like"/>
</dbReference>
<dbReference type="SUPFAM" id="SSF56672">
    <property type="entry name" value="DNA/RNA polymerases"/>
    <property type="match status" value="1"/>
</dbReference>
<dbReference type="InterPro" id="IPR001878">
    <property type="entry name" value="Znf_CCHC"/>
</dbReference>
<proteinExistence type="predicted"/>
<dbReference type="Pfam" id="PF07727">
    <property type="entry name" value="RVT_2"/>
    <property type="match status" value="1"/>
</dbReference>
<dbReference type="Gene3D" id="3.30.420.10">
    <property type="entry name" value="Ribonuclease H-like superfamily/Ribonuclease H"/>
    <property type="match status" value="1"/>
</dbReference>
<dbReference type="PROSITE" id="PS50158">
    <property type="entry name" value="ZF_CCHC"/>
    <property type="match status" value="1"/>
</dbReference>
<dbReference type="Pfam" id="PF00665">
    <property type="entry name" value="rve"/>
    <property type="match status" value="1"/>
</dbReference>
<keyword evidence="1" id="KW-0479">Metal-binding</keyword>
<feature type="region of interest" description="Disordered" evidence="4">
    <location>
        <begin position="224"/>
        <end position="277"/>
    </location>
</feature>
<dbReference type="GO" id="GO:0008270">
    <property type="term" value="F:zinc ion binding"/>
    <property type="evidence" value="ECO:0007669"/>
    <property type="project" value="UniProtKB-KW"/>
</dbReference>
<dbReference type="AlphaFoldDB" id="Q10LP7"/>
<dbReference type="InterPro" id="IPR043502">
    <property type="entry name" value="DNA/RNA_pol_sf"/>
</dbReference>
<reference evidence="7" key="2">
    <citation type="submission" date="2006-06" db="EMBL/GenBank/DDBJ databases">
        <authorList>
            <person name="Buell R."/>
            <person name="Wing R.A."/>
            <person name="McCombie W.A."/>
            <person name="Ouyang S."/>
        </authorList>
    </citation>
    <scope>NUCLEOTIDE SEQUENCE</scope>
</reference>
<protein>
    <submittedName>
        <fullName evidence="7">Retrotransposon protein, putative, Ty1-copia subclass</fullName>
    </submittedName>
</protein>
<evidence type="ECO:0000313" key="7">
    <source>
        <dbReference type="EMBL" id="ABF95851.1"/>
    </source>
</evidence>
<dbReference type="SMART" id="SM00343">
    <property type="entry name" value="ZnF_C2HC"/>
    <property type="match status" value="1"/>
</dbReference>
<dbReference type="PANTHER" id="PTHR42648:SF20">
    <property type="entry name" value="RNA-DIRECTED DNA POLYMERASE"/>
    <property type="match status" value="1"/>
</dbReference>
<dbReference type="CDD" id="cd09272">
    <property type="entry name" value="RNase_HI_RT_Ty1"/>
    <property type="match status" value="1"/>
</dbReference>
<name>Q10LP7_ORYSJ</name>
<dbReference type="InterPro" id="IPR057670">
    <property type="entry name" value="SH3_retrovirus"/>
</dbReference>
<keyword evidence="3" id="KW-0862">Zinc</keyword>
<organism evidence="7">
    <name type="scientific">Oryza sativa subsp. japonica</name>
    <name type="common">Rice</name>
    <dbReference type="NCBI Taxonomy" id="39947"/>
    <lineage>
        <taxon>Eukaryota</taxon>
        <taxon>Viridiplantae</taxon>
        <taxon>Streptophyta</taxon>
        <taxon>Embryophyta</taxon>
        <taxon>Tracheophyta</taxon>
        <taxon>Spermatophyta</taxon>
        <taxon>Magnoliopsida</taxon>
        <taxon>Liliopsida</taxon>
        <taxon>Poales</taxon>
        <taxon>Poaceae</taxon>
        <taxon>BOP clade</taxon>
        <taxon>Oryzoideae</taxon>
        <taxon>Oryzeae</taxon>
        <taxon>Oryzinae</taxon>
        <taxon>Oryza</taxon>
        <taxon>Oryza sativa</taxon>
    </lineage>
</organism>
<evidence type="ECO:0000259" key="6">
    <source>
        <dbReference type="PROSITE" id="PS50994"/>
    </source>
</evidence>
<feature type="domain" description="Integrase catalytic" evidence="6">
    <location>
        <begin position="390"/>
        <end position="553"/>
    </location>
</feature>
<dbReference type="InterPro" id="IPR036875">
    <property type="entry name" value="Znf_CCHC_sf"/>
</dbReference>
<evidence type="ECO:0000259" key="5">
    <source>
        <dbReference type="PROSITE" id="PS50158"/>
    </source>
</evidence>
<dbReference type="GO" id="GO:0006508">
    <property type="term" value="P:proteolysis"/>
    <property type="evidence" value="ECO:0007669"/>
    <property type="project" value="UniProtKB-KW"/>
</dbReference>
<dbReference type="PROSITE" id="PS50994">
    <property type="entry name" value="INTEGRASE"/>
    <property type="match status" value="1"/>
</dbReference>
<evidence type="ECO:0000256" key="2">
    <source>
        <dbReference type="ARBA" id="ARBA00022801"/>
    </source>
</evidence>
<dbReference type="GO" id="GO:0003676">
    <property type="term" value="F:nucleic acid binding"/>
    <property type="evidence" value="ECO:0007669"/>
    <property type="project" value="InterPro"/>
</dbReference>
<dbReference type="Pfam" id="PF14223">
    <property type="entry name" value="Retrotran_gag_2"/>
    <property type="match status" value="1"/>
</dbReference>
<accession>Q10LP7</accession>
<dbReference type="SUPFAM" id="SSF53098">
    <property type="entry name" value="Ribonuclease H-like"/>
    <property type="match status" value="1"/>
</dbReference>
<dbReference type="GO" id="GO:0004190">
    <property type="term" value="F:aspartic-type endopeptidase activity"/>
    <property type="evidence" value="ECO:0007669"/>
    <property type="project" value="UniProtKB-KW"/>
</dbReference>
<evidence type="ECO:0000256" key="4">
    <source>
        <dbReference type="SAM" id="MobiDB-lite"/>
    </source>
</evidence>
<evidence type="ECO:0000256" key="3">
    <source>
        <dbReference type="PROSITE-ProRule" id="PRU00047"/>
    </source>
</evidence>
<dbReference type="InterPro" id="IPR012337">
    <property type="entry name" value="RNaseH-like_sf"/>
</dbReference>
<dbReference type="InterPro" id="IPR001584">
    <property type="entry name" value="Integrase_cat-core"/>
</dbReference>
<reference evidence="7" key="1">
    <citation type="journal article" date="2005" name="Genome Res.">
        <title>Sequence, annotation, and analysis of synteny between rice chromosome 3 and diverged grass species.</title>
        <authorList>
            <consortium name="Rice Chromosome 3 Sequencing Consortium"/>
            <person name="Buell C.R."/>
            <person name="Yuan Q."/>
            <person name="Ouyang S."/>
            <person name="Liu J."/>
            <person name="Zhu W."/>
            <person name="Wang A."/>
            <person name="Maiti R."/>
            <person name="Haas B."/>
            <person name="Wortman J."/>
            <person name="Pertea M."/>
            <person name="Jones K.M."/>
            <person name="Kim M."/>
            <person name="Overton L."/>
            <person name="Tsitrin T."/>
            <person name="Fadrosh D."/>
            <person name="Bera J."/>
            <person name="Weaver B."/>
            <person name="Jin S."/>
            <person name="Johri S."/>
            <person name="Reardon M."/>
            <person name="Webb K."/>
            <person name="Hill J."/>
            <person name="Moffat K."/>
            <person name="Tallon L."/>
            <person name="Van Aken S."/>
            <person name="Lewis M."/>
            <person name="Utterback T."/>
            <person name="Feldblyum T."/>
            <person name="Zismann V."/>
            <person name="Iobst S."/>
            <person name="Hsiao J."/>
            <person name="de Vazeille A.R."/>
            <person name="Salzberg S.L."/>
            <person name="White O."/>
            <person name="Fraser C."/>
            <person name="Yu Y."/>
            <person name="Kim H."/>
            <person name="Rambo T."/>
            <person name="Currie J."/>
            <person name="Collura K."/>
            <person name="Kernodle-Thompson S."/>
            <person name="Wei F."/>
            <person name="Kudrna K."/>
            <person name="Ammiraju J.S."/>
            <person name="Luo M."/>
            <person name="Goicoechea J.L."/>
            <person name="Wing R.A."/>
            <person name="Henry D."/>
            <person name="Oates R."/>
            <person name="Palmer M."/>
            <person name="Pries G."/>
            <person name="Saski C."/>
            <person name="Simmons J."/>
            <person name="Soderlund C."/>
            <person name="Nelson W."/>
            <person name="de la Bastide M."/>
            <person name="Spiegel L."/>
            <person name="Nascimento L."/>
            <person name="Huang E."/>
            <person name="Preston R."/>
            <person name="Zutavern T."/>
            <person name="Palmer L."/>
            <person name="O'Shaughnessy A."/>
            <person name="Dike S."/>
            <person name="McCombie W.R."/>
            <person name="Minx P."/>
            <person name="Cordum H."/>
            <person name="Wilson R."/>
            <person name="Jin W."/>
            <person name="Lee H.R."/>
            <person name="Jiang J."/>
            <person name="Jackson S."/>
        </authorList>
    </citation>
    <scope>NUCLEOTIDE SEQUENCE [LARGE SCALE GENOMIC DNA]</scope>
</reference>
<dbReference type="SUPFAM" id="SSF57756">
    <property type="entry name" value="Retrovirus zinc finger-like domains"/>
    <property type="match status" value="1"/>
</dbReference>
<keyword evidence="2" id="KW-0378">Hydrolase</keyword>
<keyword evidence="3" id="KW-0863">Zinc-finger</keyword>
<evidence type="ECO:0000256" key="1">
    <source>
        <dbReference type="ARBA" id="ARBA00022723"/>
    </source>
</evidence>
<dbReference type="InterPro" id="IPR036397">
    <property type="entry name" value="RNaseH_sf"/>
</dbReference>